<sequence>MKIKPERNLIVVDFLVYCVFLAVSRTLLHGTYGSSSAQINVEHRSTLTIKFDKTIHWSFPRKGNFIWEGMAISPSISVSSPHSQSMDLFGADQNNALESVIAVERLCKSVCLETPLSHFSTAHDKHKTPNIYQPVPIGFLEGMELTTTINTNSKTGKQLEANSNCFSDKVNDTLHGRLHSDSPEFFGKLWEGITLKSGSSEKRNLASMVWVEGTKLKHENHKGNRRKCDSKAKENQSILGANDFERAKESHDNRFNKPILFGKTSLRKGDSGLAEMKLKHNNIVSNITSFIPLVHQKQAAAVVTGKRDVKVKALEAAKVAKRLARK</sequence>
<dbReference type="PANTHER" id="PTHR13738">
    <property type="entry name" value="TROPONIN I"/>
    <property type="match status" value="1"/>
</dbReference>
<protein>
    <submittedName>
        <fullName evidence="1">Uncharacterized protein</fullName>
    </submittedName>
</protein>
<dbReference type="InterPro" id="IPR050875">
    <property type="entry name" value="Troponin_I"/>
</dbReference>
<proteinExistence type="predicted"/>
<dbReference type="PANTHER" id="PTHR13738:SF1">
    <property type="entry name" value="TROPONIN I"/>
    <property type="match status" value="1"/>
</dbReference>
<dbReference type="EMBL" id="CM009300">
    <property type="protein sequence ID" value="PNT12586.1"/>
    <property type="molecule type" value="Genomic_DNA"/>
</dbReference>
<dbReference type="InParanoid" id="A0A2K1YHS5"/>
<accession>A0A2K1YHS5</accession>
<dbReference type="AlphaFoldDB" id="A0A2K1YHS5"/>
<evidence type="ECO:0000313" key="1">
    <source>
        <dbReference type="EMBL" id="PNT12586.1"/>
    </source>
</evidence>
<dbReference type="STRING" id="3694.A0A2K1YHS5"/>
<reference evidence="1 2" key="1">
    <citation type="journal article" date="2006" name="Science">
        <title>The genome of black cottonwood, Populus trichocarpa (Torr. &amp; Gray).</title>
        <authorList>
            <person name="Tuskan G.A."/>
            <person name="Difazio S."/>
            <person name="Jansson S."/>
            <person name="Bohlmann J."/>
            <person name="Grigoriev I."/>
            <person name="Hellsten U."/>
            <person name="Putnam N."/>
            <person name="Ralph S."/>
            <person name="Rombauts S."/>
            <person name="Salamov A."/>
            <person name="Schein J."/>
            <person name="Sterck L."/>
            <person name="Aerts A."/>
            <person name="Bhalerao R.R."/>
            <person name="Bhalerao R.P."/>
            <person name="Blaudez D."/>
            <person name="Boerjan W."/>
            <person name="Brun A."/>
            <person name="Brunner A."/>
            <person name="Busov V."/>
            <person name="Campbell M."/>
            <person name="Carlson J."/>
            <person name="Chalot M."/>
            <person name="Chapman J."/>
            <person name="Chen G.L."/>
            <person name="Cooper D."/>
            <person name="Coutinho P.M."/>
            <person name="Couturier J."/>
            <person name="Covert S."/>
            <person name="Cronk Q."/>
            <person name="Cunningham R."/>
            <person name="Davis J."/>
            <person name="Degroeve S."/>
            <person name="Dejardin A."/>
            <person name="Depamphilis C."/>
            <person name="Detter J."/>
            <person name="Dirks B."/>
            <person name="Dubchak I."/>
            <person name="Duplessis S."/>
            <person name="Ehlting J."/>
            <person name="Ellis B."/>
            <person name="Gendler K."/>
            <person name="Goodstein D."/>
            <person name="Gribskov M."/>
            <person name="Grimwood J."/>
            <person name="Groover A."/>
            <person name="Gunter L."/>
            <person name="Hamberger B."/>
            <person name="Heinze B."/>
            <person name="Helariutta Y."/>
            <person name="Henrissat B."/>
            <person name="Holligan D."/>
            <person name="Holt R."/>
            <person name="Huang W."/>
            <person name="Islam-Faridi N."/>
            <person name="Jones S."/>
            <person name="Jones-Rhoades M."/>
            <person name="Jorgensen R."/>
            <person name="Joshi C."/>
            <person name="Kangasjarvi J."/>
            <person name="Karlsson J."/>
            <person name="Kelleher C."/>
            <person name="Kirkpatrick R."/>
            <person name="Kirst M."/>
            <person name="Kohler A."/>
            <person name="Kalluri U."/>
            <person name="Larimer F."/>
            <person name="Leebens-Mack J."/>
            <person name="Leple J.C."/>
            <person name="Locascio P."/>
            <person name="Lou Y."/>
            <person name="Lucas S."/>
            <person name="Martin F."/>
            <person name="Montanini B."/>
            <person name="Napoli C."/>
            <person name="Nelson D.R."/>
            <person name="Nelson C."/>
            <person name="Nieminen K."/>
            <person name="Nilsson O."/>
            <person name="Pereda V."/>
            <person name="Peter G."/>
            <person name="Philippe R."/>
            <person name="Pilate G."/>
            <person name="Poliakov A."/>
            <person name="Razumovskaya J."/>
            <person name="Richardson P."/>
            <person name="Rinaldi C."/>
            <person name="Ritland K."/>
            <person name="Rouze P."/>
            <person name="Ryaboy D."/>
            <person name="Schmutz J."/>
            <person name="Schrader J."/>
            <person name="Segerman B."/>
            <person name="Shin H."/>
            <person name="Siddiqui A."/>
            <person name="Sterky F."/>
            <person name="Terry A."/>
            <person name="Tsai C.J."/>
            <person name="Uberbacher E."/>
            <person name="Unneberg P."/>
            <person name="Vahala J."/>
            <person name="Wall K."/>
            <person name="Wessler S."/>
            <person name="Yang G."/>
            <person name="Yin T."/>
            <person name="Douglas C."/>
            <person name="Marra M."/>
            <person name="Sandberg G."/>
            <person name="Van de Peer Y."/>
            <person name="Rokhsar D."/>
        </authorList>
    </citation>
    <scope>NUCLEOTIDE SEQUENCE [LARGE SCALE GENOMIC DNA]</scope>
    <source>
        <strain evidence="2">cv. Nisqually</strain>
    </source>
</reference>
<keyword evidence="2" id="KW-1185">Reference proteome</keyword>
<organism evidence="1 2">
    <name type="scientific">Populus trichocarpa</name>
    <name type="common">Western balsam poplar</name>
    <name type="synonym">Populus balsamifera subsp. trichocarpa</name>
    <dbReference type="NCBI Taxonomy" id="3694"/>
    <lineage>
        <taxon>Eukaryota</taxon>
        <taxon>Viridiplantae</taxon>
        <taxon>Streptophyta</taxon>
        <taxon>Embryophyta</taxon>
        <taxon>Tracheophyta</taxon>
        <taxon>Spermatophyta</taxon>
        <taxon>Magnoliopsida</taxon>
        <taxon>eudicotyledons</taxon>
        <taxon>Gunneridae</taxon>
        <taxon>Pentapetalae</taxon>
        <taxon>rosids</taxon>
        <taxon>fabids</taxon>
        <taxon>Malpighiales</taxon>
        <taxon>Salicaceae</taxon>
        <taxon>Saliceae</taxon>
        <taxon>Populus</taxon>
    </lineage>
</organism>
<evidence type="ECO:0000313" key="2">
    <source>
        <dbReference type="Proteomes" id="UP000006729"/>
    </source>
</evidence>
<gene>
    <name evidence="1" type="ORF">POPTR_011G093600</name>
</gene>
<dbReference type="Proteomes" id="UP000006729">
    <property type="component" value="Chromosome 11"/>
</dbReference>
<name>A0A2K1YHS5_POPTR</name>